<dbReference type="NCBIfam" id="NF033545">
    <property type="entry name" value="transpos_IS630"/>
    <property type="match status" value="1"/>
</dbReference>
<proteinExistence type="predicted"/>
<organism evidence="2 3">
    <name type="scientific">Streptomyces rutgersensis</name>
    <dbReference type="NCBI Taxonomy" id="53451"/>
    <lineage>
        <taxon>Bacteria</taxon>
        <taxon>Bacillati</taxon>
        <taxon>Actinomycetota</taxon>
        <taxon>Actinomycetes</taxon>
        <taxon>Kitasatosporales</taxon>
        <taxon>Streptomycetaceae</taxon>
        <taxon>Streptomyces</taxon>
        <taxon>Streptomyces diastaticus group</taxon>
    </lineage>
</organism>
<keyword evidence="2" id="KW-0614">Plasmid</keyword>
<dbReference type="Proteomes" id="UP000515764">
    <property type="component" value="Plasmid unnamed1"/>
</dbReference>
<evidence type="ECO:0000313" key="3">
    <source>
        <dbReference type="Proteomes" id="UP000515764"/>
    </source>
</evidence>
<keyword evidence="3" id="KW-1185">Reference proteome</keyword>
<dbReference type="SUPFAM" id="SSF46689">
    <property type="entry name" value="Homeodomain-like"/>
    <property type="match status" value="1"/>
</dbReference>
<protein>
    <submittedName>
        <fullName evidence="2">IS630 family transposase</fullName>
    </submittedName>
</protein>
<geneLocation type="plasmid" evidence="2 3">
    <name>unnamed1</name>
</geneLocation>
<dbReference type="Gene3D" id="3.30.420.10">
    <property type="entry name" value="Ribonuclease H-like superfamily/Ribonuclease H"/>
    <property type="match status" value="1"/>
</dbReference>
<accession>A0ABX6RWT9</accession>
<dbReference type="InterPro" id="IPR038717">
    <property type="entry name" value="Tc1-like_DDE_dom"/>
</dbReference>
<sequence>MTSVPTAGGVVAEPVRVRRLTDQEGQKLQQIVRRGSTSSVRYRRAMMLLASAGGNRVPVIAQLVQADEDTVRDVIHRFNEMGLACLDPQWAGGRPRLLSTDDEDFVVQTAATRPAKLGQPFTRWSIRKLAAYLRKVHGRVIRIGREALRCLLRRRGITFQRTKTWKESPDLERDAKLDRIEHVLEHFPDRVFAFDEFGPLGIRPTGGSCWAKQGKPDRLPATYRRTHGVTYFHGCYSVGDDRLWGVNRRRKGTANTLAALKSIRAARSDGAPIYIILDNLSAHTGADIRRWAKKNKVELCFTPTYASWANPIEAHFGPLRQFTLANSNHRSHPAQTQSLHRYLRWRNANARHPDVLAAQRKERARIRSEKGIRWGGRPALAA</sequence>
<evidence type="ECO:0000259" key="1">
    <source>
        <dbReference type="Pfam" id="PF13358"/>
    </source>
</evidence>
<name>A0ABX6RWT9_9ACTN</name>
<dbReference type="InterPro" id="IPR047655">
    <property type="entry name" value="Transpos_IS630-like"/>
</dbReference>
<dbReference type="EMBL" id="CP045705">
    <property type="protein sequence ID" value="QNE85150.1"/>
    <property type="molecule type" value="Genomic_DNA"/>
</dbReference>
<dbReference type="InterPro" id="IPR009057">
    <property type="entry name" value="Homeodomain-like_sf"/>
</dbReference>
<dbReference type="Pfam" id="PF13551">
    <property type="entry name" value="HTH_29"/>
    <property type="match status" value="1"/>
</dbReference>
<reference evidence="3" key="1">
    <citation type="submission" date="2019-10" db="EMBL/GenBank/DDBJ databases">
        <title>Antimicrobial potential of Antarctic Bacteria.</title>
        <authorList>
            <person name="Benaud N."/>
            <person name="Edwards R.J."/>
            <person name="Ferrari B.C."/>
        </authorList>
    </citation>
    <scope>NUCLEOTIDE SEQUENCE [LARGE SCALE GENOMIC DNA]</scope>
    <source>
        <strain evidence="3">NBH77</strain>
        <plasmid evidence="3">unnamed1</plasmid>
    </source>
</reference>
<dbReference type="InterPro" id="IPR036397">
    <property type="entry name" value="RNaseH_sf"/>
</dbReference>
<dbReference type="InterPro" id="IPR012337">
    <property type="entry name" value="RNaseH-like_sf"/>
</dbReference>
<gene>
    <name evidence="2" type="ORF">F0345_29190</name>
</gene>
<dbReference type="Pfam" id="PF13358">
    <property type="entry name" value="DDE_3"/>
    <property type="match status" value="1"/>
</dbReference>
<evidence type="ECO:0000313" key="2">
    <source>
        <dbReference type="EMBL" id="QNE85150.1"/>
    </source>
</evidence>
<dbReference type="SUPFAM" id="SSF53098">
    <property type="entry name" value="Ribonuclease H-like"/>
    <property type="match status" value="1"/>
</dbReference>
<feature type="domain" description="Tc1-like transposase DDE" evidence="1">
    <location>
        <begin position="192"/>
        <end position="329"/>
    </location>
</feature>